<evidence type="ECO:0000313" key="4">
    <source>
        <dbReference type="Proteomes" id="UP001149411"/>
    </source>
</evidence>
<comment type="similarity">
    <text evidence="1">Belongs to the universal stress protein A family.</text>
</comment>
<dbReference type="CDD" id="cd00293">
    <property type="entry name" value="USP-like"/>
    <property type="match status" value="1"/>
</dbReference>
<feature type="domain" description="UspA" evidence="2">
    <location>
        <begin position="1"/>
        <end position="147"/>
    </location>
</feature>
<evidence type="ECO:0000256" key="1">
    <source>
        <dbReference type="ARBA" id="ARBA00008791"/>
    </source>
</evidence>
<evidence type="ECO:0000259" key="2">
    <source>
        <dbReference type="Pfam" id="PF00582"/>
    </source>
</evidence>
<dbReference type="InterPro" id="IPR006015">
    <property type="entry name" value="Universal_stress_UspA"/>
</dbReference>
<proteinExistence type="inferred from homology"/>
<dbReference type="SUPFAM" id="SSF52402">
    <property type="entry name" value="Adenine nucleotide alpha hydrolases-like"/>
    <property type="match status" value="1"/>
</dbReference>
<dbReference type="InterPro" id="IPR014729">
    <property type="entry name" value="Rossmann-like_a/b/a_fold"/>
</dbReference>
<dbReference type="PRINTS" id="PR01438">
    <property type="entry name" value="UNVRSLSTRESS"/>
</dbReference>
<name>A0A9Q4C461_9EURY</name>
<dbReference type="PANTHER" id="PTHR46268:SF6">
    <property type="entry name" value="UNIVERSAL STRESS PROTEIN UP12"/>
    <property type="match status" value="1"/>
</dbReference>
<dbReference type="RefSeq" id="WP_266087128.1">
    <property type="nucleotide sequence ID" value="NZ_RKLV01000006.1"/>
</dbReference>
<dbReference type="Gene3D" id="3.40.50.620">
    <property type="entry name" value="HUPs"/>
    <property type="match status" value="1"/>
</dbReference>
<keyword evidence="4" id="KW-1185">Reference proteome</keyword>
<reference evidence="3" key="1">
    <citation type="submission" date="2022-09" db="EMBL/GenBank/DDBJ databases">
        <title>Haloadaptaus new haloarchaeum isolated from saline soil.</title>
        <authorList>
            <person name="Duran-Viseras A."/>
            <person name="Sanchez-Porro C."/>
            <person name="Ventosa A."/>
        </authorList>
    </citation>
    <scope>NUCLEOTIDE SEQUENCE</scope>
    <source>
        <strain evidence="3">F3-133</strain>
    </source>
</reference>
<dbReference type="PANTHER" id="PTHR46268">
    <property type="entry name" value="STRESS RESPONSE PROTEIN NHAX"/>
    <property type="match status" value="1"/>
</dbReference>
<evidence type="ECO:0000313" key="3">
    <source>
        <dbReference type="EMBL" id="MCX2819123.1"/>
    </source>
</evidence>
<accession>A0A9Q4C461</accession>
<sequence length="151" mass="16336">MYDNILVPTDGSETAEVAVEHAVEMAKRYEATLHTLYVVDIDAVNFSLGTEQLDRLKSGGLDEMDDVKEGAEEATGRVADRASEEGVDVVEEVRAGTPHDTIVKYAENNGIDVIVMGSHGRGGVKRALLGSVAERVLRTTHLPVFVVDVEE</sequence>
<organism evidence="3 4">
    <name type="scientific">Halorutilus salinus</name>
    <dbReference type="NCBI Taxonomy" id="2487751"/>
    <lineage>
        <taxon>Archaea</taxon>
        <taxon>Methanobacteriati</taxon>
        <taxon>Methanobacteriota</taxon>
        <taxon>Stenosarchaea group</taxon>
        <taxon>Halobacteria</taxon>
        <taxon>Halorutilales</taxon>
        <taxon>Halorutilaceae</taxon>
        <taxon>Halorutilus</taxon>
    </lineage>
</organism>
<dbReference type="InterPro" id="IPR006016">
    <property type="entry name" value="UspA"/>
</dbReference>
<gene>
    <name evidence="3" type="ORF">EGH25_07130</name>
</gene>
<dbReference type="Pfam" id="PF00582">
    <property type="entry name" value="Usp"/>
    <property type="match status" value="1"/>
</dbReference>
<dbReference type="AlphaFoldDB" id="A0A9Q4C461"/>
<protein>
    <submittedName>
        <fullName evidence="3">Universal stress protein</fullName>
    </submittedName>
</protein>
<dbReference type="Proteomes" id="UP001149411">
    <property type="component" value="Unassembled WGS sequence"/>
</dbReference>
<dbReference type="EMBL" id="RKLV01000006">
    <property type="protein sequence ID" value="MCX2819123.1"/>
    <property type="molecule type" value="Genomic_DNA"/>
</dbReference>
<comment type="caution">
    <text evidence="3">The sequence shown here is derived from an EMBL/GenBank/DDBJ whole genome shotgun (WGS) entry which is preliminary data.</text>
</comment>